<evidence type="ECO:0000256" key="3">
    <source>
        <dbReference type="ARBA" id="ARBA00022605"/>
    </source>
</evidence>
<dbReference type="FunFam" id="3.30.230.40:FF:000003">
    <property type="entry name" value="Imidazoleglycerol-phosphate dehydratase HisB"/>
    <property type="match status" value="1"/>
</dbReference>
<dbReference type="HAMAP" id="MF_00076">
    <property type="entry name" value="HisB"/>
    <property type="match status" value="1"/>
</dbReference>
<dbReference type="InterPro" id="IPR020565">
    <property type="entry name" value="ImidazoleglycerP_deHydtase_CS"/>
</dbReference>
<comment type="pathway">
    <text evidence="1 6 7">Amino-acid biosynthesis; L-histidine biosynthesis; L-histidine from 5-phospho-alpha-D-ribose 1-diphosphate: step 6/9.</text>
</comment>
<sequence length="199" mass="21462">MAEPATRRVSIARTTKETDIRLVLDLEGAGHASVRTGVGFMDHMLTLFAVHGLFDLEIVATGDTEVDDHHTVEDVGICLGMAFAQALGDKSGICRYGHAYVPMDEALARVCVDFSNRPHLHYQVQVSEGKIGTFDPPLAKEFLRAFVLHAGLTLHADLLHGENGHHILEAVFKATARAVALAVAPHPKVKGQLSSKGVL</sequence>
<evidence type="ECO:0000256" key="7">
    <source>
        <dbReference type="RuleBase" id="RU000599"/>
    </source>
</evidence>
<dbReference type="EMBL" id="CP002364">
    <property type="protein sequence ID" value="ADW17123.1"/>
    <property type="molecule type" value="Genomic_DNA"/>
</dbReference>
<reference evidence="8 9" key="1">
    <citation type="journal article" date="2011" name="Stand. Genomic Sci.">
        <title>Complete genome sequence of Desulfobulbus propionicus type strain (1pr3).</title>
        <authorList>
            <person name="Pagani I."/>
            <person name="Lapidus A."/>
            <person name="Nolan M."/>
            <person name="Lucas S."/>
            <person name="Hammon N."/>
            <person name="Deshpande S."/>
            <person name="Cheng J.F."/>
            <person name="Chertkov O."/>
            <person name="Davenport K."/>
            <person name="Tapia R."/>
            <person name="Han C."/>
            <person name="Goodwin L."/>
            <person name="Pitluck S."/>
            <person name="Liolios K."/>
            <person name="Mavromatis K."/>
            <person name="Ivanova N."/>
            <person name="Mikhailova N."/>
            <person name="Pati A."/>
            <person name="Chen A."/>
            <person name="Palaniappan K."/>
            <person name="Land M."/>
            <person name="Hauser L."/>
            <person name="Chang Y.J."/>
            <person name="Jeffries C.D."/>
            <person name="Detter J.C."/>
            <person name="Brambilla E."/>
            <person name="Kannan K.P."/>
            <person name="Djao O.D."/>
            <person name="Rohde M."/>
            <person name="Pukall R."/>
            <person name="Spring S."/>
            <person name="Goker M."/>
            <person name="Sikorski J."/>
            <person name="Woyke T."/>
            <person name="Bristow J."/>
            <person name="Eisen J.A."/>
            <person name="Markowitz V."/>
            <person name="Hugenholtz P."/>
            <person name="Kyrpides N.C."/>
            <person name="Klenk H.P."/>
        </authorList>
    </citation>
    <scope>NUCLEOTIDE SEQUENCE [LARGE SCALE GENOMIC DNA]</scope>
    <source>
        <strain evidence="9">ATCC 33891 / DSM 2032 / 1pr3</strain>
    </source>
</reference>
<dbReference type="KEGG" id="dpr:Despr_0949"/>
<keyword evidence="5 6" id="KW-0456">Lyase</keyword>
<dbReference type="Proteomes" id="UP000006365">
    <property type="component" value="Chromosome"/>
</dbReference>
<dbReference type="NCBIfam" id="NF002111">
    <property type="entry name" value="PRK00951.2-1"/>
    <property type="match status" value="1"/>
</dbReference>
<keyword evidence="6" id="KW-0963">Cytoplasm</keyword>
<dbReference type="Pfam" id="PF00475">
    <property type="entry name" value="IGPD"/>
    <property type="match status" value="1"/>
</dbReference>
<comment type="catalytic activity">
    <reaction evidence="6 7">
        <text>D-erythro-1-(imidazol-4-yl)glycerol 3-phosphate = 3-(imidazol-4-yl)-2-oxopropyl phosphate + H2O</text>
        <dbReference type="Rhea" id="RHEA:11040"/>
        <dbReference type="ChEBI" id="CHEBI:15377"/>
        <dbReference type="ChEBI" id="CHEBI:57766"/>
        <dbReference type="ChEBI" id="CHEBI:58278"/>
        <dbReference type="EC" id="4.2.1.19"/>
    </reaction>
</comment>
<evidence type="ECO:0000313" key="8">
    <source>
        <dbReference type="EMBL" id="ADW17123.1"/>
    </source>
</evidence>
<dbReference type="PANTHER" id="PTHR23133:SF2">
    <property type="entry name" value="IMIDAZOLEGLYCEROL-PHOSPHATE DEHYDRATASE"/>
    <property type="match status" value="1"/>
</dbReference>
<dbReference type="AlphaFoldDB" id="A0A7U3YKU7"/>
<dbReference type="CDD" id="cd07914">
    <property type="entry name" value="IGPD"/>
    <property type="match status" value="1"/>
</dbReference>
<comment type="subcellular location">
    <subcellularLocation>
        <location evidence="6 7">Cytoplasm</location>
    </subcellularLocation>
</comment>
<evidence type="ECO:0000256" key="4">
    <source>
        <dbReference type="ARBA" id="ARBA00023102"/>
    </source>
</evidence>
<comment type="similarity">
    <text evidence="6 7">Belongs to the imidazoleglycerol-phosphate dehydratase family.</text>
</comment>
<gene>
    <name evidence="6" type="primary">hisB</name>
    <name evidence="8" type="ordered locus">Despr_0949</name>
</gene>
<keyword evidence="4 6" id="KW-0368">Histidine biosynthesis</keyword>
<dbReference type="SUPFAM" id="SSF54211">
    <property type="entry name" value="Ribosomal protein S5 domain 2-like"/>
    <property type="match status" value="2"/>
</dbReference>
<keyword evidence="9" id="KW-1185">Reference proteome</keyword>
<dbReference type="PROSITE" id="PS00955">
    <property type="entry name" value="IGP_DEHYDRATASE_2"/>
    <property type="match status" value="1"/>
</dbReference>
<dbReference type="FunFam" id="3.30.230.40:FF:000001">
    <property type="entry name" value="Imidazoleglycerol-phosphate dehydratase HisB"/>
    <property type="match status" value="1"/>
</dbReference>
<evidence type="ECO:0000313" key="9">
    <source>
        <dbReference type="Proteomes" id="UP000006365"/>
    </source>
</evidence>
<dbReference type="EC" id="4.2.1.19" evidence="6 7"/>
<dbReference type="Gene3D" id="3.30.230.40">
    <property type="entry name" value="Imidazole glycerol phosphate dehydratase, domain 1"/>
    <property type="match status" value="2"/>
</dbReference>
<dbReference type="InterPro" id="IPR020568">
    <property type="entry name" value="Ribosomal_Su5_D2-typ_SF"/>
</dbReference>
<dbReference type="GO" id="GO:0000105">
    <property type="term" value="P:L-histidine biosynthetic process"/>
    <property type="evidence" value="ECO:0007669"/>
    <property type="project" value="UniProtKB-UniRule"/>
</dbReference>
<evidence type="ECO:0000256" key="2">
    <source>
        <dbReference type="ARBA" id="ARBA00016664"/>
    </source>
</evidence>
<dbReference type="PANTHER" id="PTHR23133">
    <property type="entry name" value="IMIDAZOLEGLYCEROL-PHOSPHATE DEHYDRATASE HIS7"/>
    <property type="match status" value="1"/>
</dbReference>
<dbReference type="GO" id="GO:0004424">
    <property type="term" value="F:imidazoleglycerol-phosphate dehydratase activity"/>
    <property type="evidence" value="ECO:0007669"/>
    <property type="project" value="UniProtKB-UniRule"/>
</dbReference>
<organism evidence="8 9">
    <name type="scientific">Desulfobulbus propionicus (strain ATCC 33891 / DSM 2032 / VKM B-1956 / 1pr3)</name>
    <dbReference type="NCBI Taxonomy" id="577650"/>
    <lineage>
        <taxon>Bacteria</taxon>
        <taxon>Pseudomonadati</taxon>
        <taxon>Thermodesulfobacteriota</taxon>
        <taxon>Desulfobulbia</taxon>
        <taxon>Desulfobulbales</taxon>
        <taxon>Desulfobulbaceae</taxon>
        <taxon>Desulfobulbus</taxon>
    </lineage>
</organism>
<dbReference type="NCBIfam" id="NF002114">
    <property type="entry name" value="PRK00951.2-4"/>
    <property type="match status" value="1"/>
</dbReference>
<protein>
    <recommendedName>
        <fullName evidence="2 6">Imidazoleglycerol-phosphate dehydratase</fullName>
        <shortName evidence="6">IGPD</shortName>
        <ecNumber evidence="6 7">4.2.1.19</ecNumber>
    </recommendedName>
</protein>
<dbReference type="InterPro" id="IPR038494">
    <property type="entry name" value="IGPD_sf"/>
</dbReference>
<evidence type="ECO:0000256" key="5">
    <source>
        <dbReference type="ARBA" id="ARBA00023239"/>
    </source>
</evidence>
<accession>A0A7U3YKU7</accession>
<dbReference type="PROSITE" id="PS00954">
    <property type="entry name" value="IGP_DEHYDRATASE_1"/>
    <property type="match status" value="1"/>
</dbReference>
<name>A0A7U3YKU7_DESPD</name>
<dbReference type="GO" id="GO:0005737">
    <property type="term" value="C:cytoplasm"/>
    <property type="evidence" value="ECO:0007669"/>
    <property type="project" value="UniProtKB-SubCell"/>
</dbReference>
<keyword evidence="3 6" id="KW-0028">Amino-acid biosynthesis</keyword>
<evidence type="ECO:0000256" key="6">
    <source>
        <dbReference type="HAMAP-Rule" id="MF_00076"/>
    </source>
</evidence>
<proteinExistence type="inferred from homology"/>
<dbReference type="UniPathway" id="UPA00031">
    <property type="reaction ID" value="UER00011"/>
</dbReference>
<dbReference type="RefSeq" id="WP_015723667.1">
    <property type="nucleotide sequence ID" value="NC_014972.1"/>
</dbReference>
<evidence type="ECO:0000256" key="1">
    <source>
        <dbReference type="ARBA" id="ARBA00005047"/>
    </source>
</evidence>
<dbReference type="InterPro" id="IPR000807">
    <property type="entry name" value="ImidazoleglycerolP_deHydtase"/>
</dbReference>